<evidence type="ECO:0000256" key="1">
    <source>
        <dbReference type="SAM" id="Phobius"/>
    </source>
</evidence>
<evidence type="ECO:0000313" key="3">
    <source>
        <dbReference type="Proteomes" id="UP000249165"/>
    </source>
</evidence>
<protein>
    <submittedName>
        <fullName evidence="2">Uncharacterized protein</fullName>
    </submittedName>
</protein>
<keyword evidence="1" id="KW-1133">Transmembrane helix</keyword>
<reference evidence="2 3" key="1">
    <citation type="submission" date="2018-06" db="EMBL/GenBank/DDBJ databases">
        <title>Genomic Encyclopedia of Archaeal and Bacterial Type Strains, Phase II (KMG-II): from individual species to whole genera.</title>
        <authorList>
            <person name="Goeker M."/>
        </authorList>
    </citation>
    <scope>NUCLEOTIDE SEQUENCE [LARGE SCALE GENOMIC DNA]</scope>
    <source>
        <strain evidence="2 3">DSM 22011</strain>
    </source>
</reference>
<name>A0A327YCU3_9RHOB</name>
<dbReference type="EMBL" id="QLMG01000011">
    <property type="protein sequence ID" value="RAK18803.1"/>
    <property type="molecule type" value="Genomic_DNA"/>
</dbReference>
<feature type="transmembrane region" description="Helical" evidence="1">
    <location>
        <begin position="37"/>
        <end position="57"/>
    </location>
</feature>
<comment type="caution">
    <text evidence="2">The sequence shown here is derived from an EMBL/GenBank/DDBJ whole genome shotgun (WGS) entry which is preliminary data.</text>
</comment>
<feature type="transmembrane region" description="Helical" evidence="1">
    <location>
        <begin position="12"/>
        <end position="31"/>
    </location>
</feature>
<sequence length="174" mass="18526">MIRPEARAAFARWSEAMWGAAILALGLYWGFFTGGGLLHWLGFAVAIAGALLVVAGIQRGRFRTGSGGPGIVQIVEGRIVYMGPLSGGVADLDTLTRLVLDPTGKPARWMLHRKDQPVLTIPVSAQGAEALFDAFSALPGLQTERMLSALNGARAEAVTVWQSASCKSTQLRLH</sequence>
<evidence type="ECO:0000313" key="2">
    <source>
        <dbReference type="EMBL" id="RAK18803.1"/>
    </source>
</evidence>
<gene>
    <name evidence="2" type="ORF">ATI53_101182</name>
</gene>
<keyword evidence="1" id="KW-0472">Membrane</keyword>
<dbReference type="AlphaFoldDB" id="A0A327YCU3"/>
<keyword evidence="1" id="KW-0812">Transmembrane</keyword>
<accession>A0A327YCU3</accession>
<keyword evidence="3" id="KW-1185">Reference proteome</keyword>
<dbReference type="RefSeq" id="WP_009502838.1">
    <property type="nucleotide sequence ID" value="NZ_LIGK01000005.1"/>
</dbReference>
<dbReference type="Proteomes" id="UP000249165">
    <property type="component" value="Unassembled WGS sequence"/>
</dbReference>
<dbReference type="OrthoDB" id="7851333at2"/>
<proteinExistence type="predicted"/>
<organism evidence="2 3">
    <name type="scientific">Salipiger aestuarii</name>
    <dbReference type="NCBI Taxonomy" id="568098"/>
    <lineage>
        <taxon>Bacteria</taxon>
        <taxon>Pseudomonadati</taxon>
        <taxon>Pseudomonadota</taxon>
        <taxon>Alphaproteobacteria</taxon>
        <taxon>Rhodobacterales</taxon>
        <taxon>Roseobacteraceae</taxon>
        <taxon>Salipiger</taxon>
    </lineage>
</organism>